<evidence type="ECO:0000259" key="3">
    <source>
        <dbReference type="Pfam" id="PF19116"/>
    </source>
</evidence>
<dbReference type="NCBIfam" id="TIGR03660">
    <property type="entry name" value="T1SS_rpt_143"/>
    <property type="match status" value="1"/>
</dbReference>
<dbReference type="InterPro" id="IPR019960">
    <property type="entry name" value="T1SS_VCA0849"/>
</dbReference>
<feature type="compositionally biased region" description="Polar residues" evidence="2">
    <location>
        <begin position="2559"/>
        <end position="2573"/>
    </location>
</feature>
<proteinExistence type="predicted"/>
<dbReference type="EMBL" id="BSPV01000003">
    <property type="protein sequence ID" value="GLT13637.1"/>
    <property type="molecule type" value="Genomic_DNA"/>
</dbReference>
<dbReference type="Pfam" id="PF00353">
    <property type="entry name" value="HemolysinCabind"/>
    <property type="match status" value="1"/>
</dbReference>
<dbReference type="InterPro" id="IPR043824">
    <property type="entry name" value="DUF5801"/>
</dbReference>
<dbReference type="Pfam" id="PF19116">
    <property type="entry name" value="DUF5801"/>
    <property type="match status" value="1"/>
</dbReference>
<dbReference type="NCBIfam" id="TIGR03661">
    <property type="entry name" value="T1SS_VCA0849"/>
    <property type="match status" value="1"/>
</dbReference>
<dbReference type="Proteomes" id="UP001157156">
    <property type="component" value="Unassembled WGS sequence"/>
</dbReference>
<dbReference type="InterPro" id="IPR011049">
    <property type="entry name" value="Serralysin-like_metalloprot_C"/>
</dbReference>
<evidence type="ECO:0000313" key="5">
    <source>
        <dbReference type="Proteomes" id="UP001157156"/>
    </source>
</evidence>
<gene>
    <name evidence="4" type="ORF">GCM10007931_06110</name>
</gene>
<dbReference type="InterPro" id="IPR001343">
    <property type="entry name" value="Hemolysn_Ca-bd"/>
</dbReference>
<organism evidence="4 5">
    <name type="scientific">Vibrio algivorus</name>
    <dbReference type="NCBI Taxonomy" id="1667024"/>
    <lineage>
        <taxon>Bacteria</taxon>
        <taxon>Pseudomonadati</taxon>
        <taxon>Pseudomonadota</taxon>
        <taxon>Gammaproteobacteria</taxon>
        <taxon>Vibrionales</taxon>
        <taxon>Vibrionaceae</taxon>
        <taxon>Vibrio</taxon>
    </lineage>
</organism>
<keyword evidence="5" id="KW-1185">Reference proteome</keyword>
<name>A0ABQ6EL60_9VIBR</name>
<feature type="domain" description="DUF5801" evidence="3">
    <location>
        <begin position="2545"/>
        <end position="2684"/>
    </location>
</feature>
<sequence>MDVMSSNQATIDVVSGEVFVGSHSKPLTQINGEYQLSNSDSIWANPNARYIVNTPSESQVVEIDCISCVTTNDAGAITIAQISSAQGVNLDDLKNSQLTPEDIAIIRAHMPPPSQSEESNNETDNDVEDEQNSEEAQAQAFSVIETASTGFVEVNYDNDAVLTKAGYDTVGFFDEELSQDSADDGIPIVKAPGGISTSISLTEADLQPLGYSNNLGYPVIMQQSILVESRTLALQPDTFTFQPQSLETLLQELNTELTSGGQALSFVFDEETNSIIGRLDGETYLTIKLTASSPDGRDVQVDIEVNLAKPLDHVPSDNSTGLVSNLNDQISINVEIQGQDIGGNELNSPILVDVNINDGVVEQFGRDPGVSIDEETDLGVAQSGQIPLDIGSDKISSIQIDANQPLLEGATSQSFPTYYEVDGQLLSVYNIVGQLVFTLEVNNDGSYTATLFKPFDQGSVNLNRYVVGFNITATDDDGDTAPGMIKINVTDGNVPTGGETGEISIIEADTQPNEYPVVGRTSIGVTPGTDRLIADSVQFDKTQVNDLINELSTELTTANGEPISFGFKSGDETVIEGRDAGGNLVLSIDINGTVLFEGTLVTVEVTQYQPLDHLDSGNSSGFVSVDGENIIIDTQIQVEDSDGSLLETPVNVEVTISDGDAPQLSVGDLAEFTETSAGGYAEGSVTLDAGSDVIERFEFNADQPTLEGLMTNGIATEYLVTGNEIIVYTPGNQANPILTITIQNDGTFEVTQTAALEQANNPDDTIHLQLDVTAFDKDGDQSNLGQANIDIIDGINPTFAQDAGTELQENIDTQTGEVPLTVGSDNIETLVFLPADQQISFDGITSNGLDTTVDVNGNTLTLTDSEGNQVLSIVIQLDGTYEVTLTGPLDQIISEGTDNSASITIDALVRATDFDGDIADGTAVITILDGADATGGGTASLTFLEPDLDPAGANSGSTSFNVDAGDDRLDPSSVTFDPQDSSYLTELLADLNEVITTNNGVDDIVFAVNAETGAIEGTLNGNVVVTLSLSAVNSVTDGNDATVTLTWNQTIPLDHIAATSSNGYVTVTADEIVIKAPVQLQDTDGDYLTNPVEVTVTVQDNVAPIITVGDAAEYTETASGGGTTGNIAIDLGSDYIDRFEFVAGTDAATLAGLKSNGADTDFEIDGNQIIVYLASGTAESDPILTITVNTDGSYEIVQTAPLEQDNAESDQINLNLELNAIDKDGDPSNSGTLVVNIIDGADPTGVDTTVIIDEADLSPDGYPVSSPATSFTLNQTTDKLVASTLSIDPTAVGDVFGTLEGPLKNELSGLTSGGTALDITIDVDATTGVITITGNLTGSSDEVFSITLTPNEDGTGNVVVDISATQTLPLDHIASTGTYVNVDGDSLTINIPVQIQDADGDNLTDPANVTVTINDGDLPVISAGDLAVINETATGGTASGNVTLDVGSDAIDRFEWNVTQDTLEGLTSNGQNTDVEIDGNVIYLYIEGTTTNPILTITMNNDGTFDVVQTAPLEQDNSTDDTIHLALDVIAIDKDGDTSESTQALIDIIDGQDPTGTGAKVDITEGDLSPDTYPIEKTGSFTLNQVTDKLIASTFVIEETVLDTLQTELEALTSNGSDLTITISRDDTTGEITISATLVDTTEEVLSIVLTPTENANGNVDVDISVTQNHPLDHVDTSGGYVSIVDDVLNITIPVQIQDADGDVLVDANGNPTPVDVVVTINDGDDPEFNVPSQATELTDGEVSSEADSTTGVISKSLDLDTNSDQIDAITFNLTDAQAQALFDITSNGKDTRIDQSVDGRILIFVPAEFGGEDVPVLEIIFNNDAKDGSYTIQQFEPIDQPEDTNSSTFDLDVIATDMDGDTAGSSITIIIKDGTDPNASDVTGDKSITVNEGDLNDNGQSLIYPGNPKGTGTFTIAASNDDLDPTSLTIDDYSSFQASIDGLALTSDGRVVRVDDTLVVNDEGVITVTGTTEDGEVIFILTFTPTLNADGSVTVVMSLDQKQPLDHVDADSITFEVPIQITDTDGDKLVGSDGLTETPIDISVSFTDGDAPELTSTTMDITEADVGIDDPQIYTGQVPIDIGSDTIASIQFVAQGDTAVDTGLKANNQAVYVDISDTGASYYYLLDPDGSHDASNKVLVLEVTLTGTDGSYQVEQYEPLEQSNDDGDITSITLDVVATDHDGDQSNNVTITINIADGSDPQFNEDTSNIILNESTDSGVTNSDGQVTVAVGSDDIETIRFSLDQLDENGNLPELVITSNGKSTEWIFDVKNLSPEDEDPVLVDTATLYDSDGNKLIEVTLDDTGAYSVTVYGPIDQDDSELTQIDLEVIATDTDGDTADGSLVFSVTDGANAQGGGTGTIAITEGDLSPQDSDVPNTGGYPVSGEVTGINVSSGVENLDPTTVGIKPSDLNQLITELQADLTSGGQPIVFTFDPSTATLVGKVNGDDVLTIVLSAESDGNGGVNISVSMTQHLPLDHSHDDEGQVQTLSASDSGWVTVNDTEIHINLPVQVQDTDGDYLDNAVNVDLSITDGIDPSFTTDSGVTVDESAIDAGGENHQGSNPDSGSETASGQMNIALGSDEIAGFGIDPSLFAALNPGLTSLGQDVILRENADGTFSGVAGDREVFIVTFSPDGSYSFTITGALDHDAPDELDPTVGTQLNIQLPIYAVDKDGDRVPSTSDINDYDASNTITVTVNDDVPDIQDISVSITEGSGGSAFMTQAAEGADDIAEIYLTFIDSMGEEAEEHKAPFENVPIYDESVADGGTGQLLGMLTVDANGKLTFVADENLNNENEDLSVDIIARVVDSDKDEDSSVISLELRDQDPIFIFPETTRGQEEDGQTLDSFDNTENTPHLTDGIEILVEIDLGDVDKEEALVDGSLTITIPDGTEGAFYYDGALLVITDGKVTIPSGAISTVDNIVSISGVTFVPNKDYSTDGITFTVDAIISREGLDDQAITGELTISVDGIADIPIWNDSTVTEYIGEEDTSIAIDGLVADLNDGDGSEDLFYIISIQADEEGNINGSLSGTGLEDLGNGQYRISADDIASLKVTPNKDFSGDIKLQAMAQSEEQGTAVSGKETANSEIKDIIVRVEPIADKDLTLQVTRVESDEDVAINLADHITLNHPSDATDGSETLYVRISNLPTGSQLLLNGEPISLETDGSYEILYSELAQLEFLPAPESSGDFTLTIEGIVKDNTSFEGTTTATDNDEYITISKDISISVKGVADEPIITINDGSGWTPINLNPDDQTSDGVEITIPEDGVATFDFDIISGESVDALEGDDSETLSVVLSGIPEGLIVISNGEALELTYVGQDENGQPIYQVELDSLNNIQIEPPLNSAEDIELTASIVVTEADGDSAVYEKDIVIHVEPVIDLGDTYTSESKGFEDQLVTLNWKPTFTDNQEYVASFTLMLPDGEDTDGYSIYIVEGDAQTQLFFEPDGSLNLDAYLAQLESGAELKISMPQNSDKDFELTTNITVKQNDADDVGDNDDADDAIKENITGTLVVDVEAVVEDVGENDPYTSETGAGKIVISTGLDENGDGIIDDLGTVVCDENGVVDLSSDGDGTIMFAENDLSSDEVITELVIDFSAINLPEGQGFVVVGAVNNGDGSWTVKEGNLDNIQIQAPAGFTDTVNIKVIAKVVDEGDNNEGDISEEVSITGEITLDFSNNTNDSLDLAAEIIVEDTVVIGTEDQGINLGSQIINNDAISVSTDDQNNDGESEIPNDVMTVVIDSADLPAGATITGAEYDFETGQYVYEATLNADGSVNLSSLGLVPPADYAGDFQFDIKYVSTDTESGDVKQATQTITVNVSPVADIGVSLDIGVVESQGLDENKQPISESGETETTYQDVAYEDATIILDFSNVSFGDTRNTIEEGLETVVSMTIQVDPSMGYLLDAEGNLVSELTLAPEELSSVQFMPAEDFSGQVDFTVSGVITDTATFDLDGNRTETDTRTTDEATVSIDIIAVNDDVLVESSTGGNIQGNEDTAGGISLAAGSVTLQDIDGSEQIVSIILTGIPEGFVVNGAVNNGDGTWTITDATGKQEYSLDGLTLIPPKNFSGTIEVGFIVYTKEDSLDEIVAIEKSIVVEILPVADEIDTQVVTSASGTENGDIVLELGISTVDNTNSYDSSSEGAGKSSAIINENGPENIQITISNVPVGMGASFSFPEGVSGTITDNGDGTWTIVTDSGTLDSLIFNPGDANNNNWDGQLELDIRAVDNGVVAEESLSEQVTISVDVTPVNDTPENTVPTEVIDAVEGDPILIEGLAISDVDAPEGGQMTVTLATGNGLLSVPDEYSGSVTIDGNDSGQLILTGSLEAINELLSGGIEYIPETAGDATITMTTSDNGNTGTGGELTDTDDISVSIAPAAAMMASFVSSRMMVPNVSSTAAQLALIPLLGLLSEHVQAFEAEFIKIDHLDSGKVVDASGQALGEQQDDGSWIIASQDLSSAYLSGLDEGQHNLTVEAVSQNVENDELISESQPVAVNVTIEPDEQDVLQANNAAEHSVVVGDDSDETLIGTEGHDTLIGGLGNDILVGAGGSDILIGGAGNDELWGGEQNGSGDGAADIFAWRSQDIGTHASPAIDVVKDFELSIDKLDLLDLFSNKDASKAQMDEILSHITASEDDGKINLTVSTDKGGEQVIVLDNISTQSLGLEDGASSSDIVSSLYAQHNAFMSEHNS</sequence>
<evidence type="ECO:0000256" key="1">
    <source>
        <dbReference type="ARBA" id="ARBA00022837"/>
    </source>
</evidence>
<reference evidence="5" key="1">
    <citation type="journal article" date="2019" name="Int. J. Syst. Evol. Microbiol.">
        <title>The Global Catalogue of Microorganisms (GCM) 10K type strain sequencing project: providing services to taxonomists for standard genome sequencing and annotation.</title>
        <authorList>
            <consortium name="The Broad Institute Genomics Platform"/>
            <consortium name="The Broad Institute Genome Sequencing Center for Infectious Disease"/>
            <person name="Wu L."/>
            <person name="Ma J."/>
        </authorList>
    </citation>
    <scope>NUCLEOTIDE SEQUENCE [LARGE SCALE GENOMIC DNA]</scope>
    <source>
        <strain evidence="5">NBRC 111146</strain>
    </source>
</reference>
<dbReference type="InterPro" id="IPR018511">
    <property type="entry name" value="Hemolysin-typ_Ca-bd_CS"/>
</dbReference>
<comment type="caution">
    <text evidence="4">The sequence shown here is derived from an EMBL/GenBank/DDBJ whole genome shotgun (WGS) entry which is preliminary data.</text>
</comment>
<dbReference type="InterPro" id="IPR019959">
    <property type="entry name" value="T1SS-143_rpt-cont_dom"/>
</dbReference>
<dbReference type="PROSITE" id="PS00330">
    <property type="entry name" value="HEMOLYSIN_CALCIUM"/>
    <property type="match status" value="1"/>
</dbReference>
<evidence type="ECO:0000313" key="4">
    <source>
        <dbReference type="EMBL" id="GLT13637.1"/>
    </source>
</evidence>
<keyword evidence="1" id="KW-0106">Calcium</keyword>
<feature type="compositionally biased region" description="Acidic residues" evidence="2">
    <location>
        <begin position="119"/>
        <end position="133"/>
    </location>
</feature>
<accession>A0ABQ6EL60</accession>
<protein>
    <recommendedName>
        <fullName evidence="3">DUF5801 domain-containing protein</fullName>
    </recommendedName>
</protein>
<evidence type="ECO:0000256" key="2">
    <source>
        <dbReference type="SAM" id="MobiDB-lite"/>
    </source>
</evidence>
<feature type="region of interest" description="Disordered" evidence="2">
    <location>
        <begin position="110"/>
        <end position="137"/>
    </location>
</feature>
<feature type="region of interest" description="Disordered" evidence="2">
    <location>
        <begin position="2552"/>
        <end position="2573"/>
    </location>
</feature>
<dbReference type="SUPFAM" id="SSF51120">
    <property type="entry name" value="beta-Roll"/>
    <property type="match status" value="1"/>
</dbReference>